<dbReference type="GO" id="GO:0120212">
    <property type="term" value="C:sperm head-tail coupling apparatus"/>
    <property type="evidence" value="ECO:0007669"/>
    <property type="project" value="InterPro"/>
</dbReference>
<evidence type="ECO:0000256" key="3">
    <source>
        <dbReference type="SAM" id="MobiDB-lite"/>
    </source>
</evidence>
<feature type="compositionally biased region" description="Polar residues" evidence="3">
    <location>
        <begin position="273"/>
        <end position="288"/>
    </location>
</feature>
<feature type="domain" description="Spermatogenesis-associated protein 6 N-terminal" evidence="4">
    <location>
        <begin position="2"/>
        <end position="45"/>
    </location>
</feature>
<keyword evidence="6" id="KW-1185">Reference proteome</keyword>
<feature type="compositionally biased region" description="Basic and acidic residues" evidence="3">
    <location>
        <begin position="87"/>
        <end position="112"/>
    </location>
</feature>
<feature type="compositionally biased region" description="Polar residues" evidence="3">
    <location>
        <begin position="68"/>
        <end position="84"/>
    </location>
</feature>
<evidence type="ECO:0000256" key="2">
    <source>
        <dbReference type="ARBA" id="ARBA00022553"/>
    </source>
</evidence>
<feature type="compositionally biased region" description="Basic residues" evidence="3">
    <location>
        <begin position="227"/>
        <end position="236"/>
    </location>
</feature>
<keyword evidence="2" id="KW-0597">Phosphoprotein</keyword>
<reference evidence="5" key="1">
    <citation type="submission" date="2020-06" db="EMBL/GenBank/DDBJ databases">
        <authorList>
            <consortium name="Wellcome Sanger Institute Data Sharing"/>
        </authorList>
    </citation>
    <scope>NUCLEOTIDE SEQUENCE [LARGE SCALE GENOMIC DNA]</scope>
</reference>
<feature type="region of interest" description="Disordered" evidence="3">
    <location>
        <begin position="44"/>
        <end position="147"/>
    </location>
</feature>
<dbReference type="GO" id="GO:0032027">
    <property type="term" value="F:myosin light chain binding"/>
    <property type="evidence" value="ECO:0007669"/>
    <property type="project" value="InterPro"/>
</dbReference>
<feature type="compositionally biased region" description="Acidic residues" evidence="3">
    <location>
        <begin position="46"/>
        <end position="55"/>
    </location>
</feature>
<dbReference type="InterPro" id="IPR032732">
    <property type="entry name" value="SPATA6_N"/>
</dbReference>
<feature type="compositionally biased region" description="Low complexity" evidence="3">
    <location>
        <begin position="113"/>
        <end position="126"/>
    </location>
</feature>
<dbReference type="GO" id="GO:0007283">
    <property type="term" value="P:spermatogenesis"/>
    <property type="evidence" value="ECO:0007669"/>
    <property type="project" value="InterPro"/>
</dbReference>
<dbReference type="Ensembl" id="ENSGWIT00000023027.1">
    <property type="protein sequence ID" value="ENSGWIP00000020980.1"/>
    <property type="gene ID" value="ENSGWIG00000011350.1"/>
</dbReference>
<accession>A0A8C5EGP2</accession>
<organism evidence="5 6">
    <name type="scientific">Gouania willdenowi</name>
    <name type="common">Blunt-snouted clingfish</name>
    <name type="synonym">Lepadogaster willdenowi</name>
    <dbReference type="NCBI Taxonomy" id="441366"/>
    <lineage>
        <taxon>Eukaryota</taxon>
        <taxon>Metazoa</taxon>
        <taxon>Chordata</taxon>
        <taxon>Craniata</taxon>
        <taxon>Vertebrata</taxon>
        <taxon>Euteleostomi</taxon>
        <taxon>Actinopterygii</taxon>
        <taxon>Neopterygii</taxon>
        <taxon>Teleostei</taxon>
        <taxon>Neoteleostei</taxon>
        <taxon>Acanthomorphata</taxon>
        <taxon>Ovalentaria</taxon>
        <taxon>Blenniimorphae</taxon>
        <taxon>Blenniiformes</taxon>
        <taxon>Gobiesocoidei</taxon>
        <taxon>Gobiesocidae</taxon>
        <taxon>Gobiesocinae</taxon>
        <taxon>Gouania</taxon>
    </lineage>
</organism>
<evidence type="ECO:0000313" key="5">
    <source>
        <dbReference type="Ensembl" id="ENSGWIP00000020980.1"/>
    </source>
</evidence>
<feature type="region of interest" description="Disordered" evidence="3">
    <location>
        <begin position="187"/>
        <end position="288"/>
    </location>
</feature>
<sequence>MKENTRSFLYPGSSEEAAEGEILMKRSSSFPGIFPKIEFTTTSVIEESDGEDDQEVSPICRFRPATPKVQSRQSSAKKSLTFTGHVSKGDNRNFVSLKDRKGKLNTEARDKNSAPSSASKHSPPLSQNGCSRQRNKQEEKRCVSTASDALGYQQPTVSSRARALSPYTHRKMCQLSQDARQRLSHLQLGPHHFRKETEERSPPFLVSRRSNTFEMETLPSPTLNSSRHQRSVRRSSGHTDSSLLGSYRPTKTRNESISGSPDKMCRPAHHSAVRTSVSAQSKPGSPLEVSSCSLRERIQSLQPSPSYWEQIHSRVQRVLQTHKTSLGH</sequence>
<protein>
    <recommendedName>
        <fullName evidence="4">Spermatogenesis-associated protein 6 N-terminal domain-containing protein</fullName>
    </recommendedName>
</protein>
<name>A0A8C5EGP2_GOUWI</name>
<dbReference type="Proteomes" id="UP000694680">
    <property type="component" value="Chromosome 4"/>
</dbReference>
<dbReference type="InterPro" id="IPR042769">
    <property type="entry name" value="SPATA6_fam"/>
</dbReference>
<dbReference type="PANTHER" id="PTHR16435">
    <property type="entry name" value="SPERMATOGENESIS-ASSOCIATED PROTEIN 6 SPATA6"/>
    <property type="match status" value="1"/>
</dbReference>
<gene>
    <name evidence="5" type="primary">spata6</name>
</gene>
<feature type="compositionally biased region" description="Polar residues" evidence="3">
    <location>
        <begin position="208"/>
        <end position="224"/>
    </location>
</feature>
<proteinExistence type="inferred from homology"/>
<reference evidence="5" key="3">
    <citation type="submission" date="2025-09" db="UniProtKB">
        <authorList>
            <consortium name="Ensembl"/>
        </authorList>
    </citation>
    <scope>IDENTIFICATION</scope>
</reference>
<dbReference type="PANTHER" id="PTHR16435:SF3">
    <property type="entry name" value="SPERMATOGENESIS-ASSOCIATED PROTEIN 6"/>
    <property type="match status" value="1"/>
</dbReference>
<dbReference type="AlphaFoldDB" id="A0A8C5EGP2"/>
<evidence type="ECO:0000256" key="1">
    <source>
        <dbReference type="ARBA" id="ARBA00006215"/>
    </source>
</evidence>
<evidence type="ECO:0000259" key="4">
    <source>
        <dbReference type="Pfam" id="PF14909"/>
    </source>
</evidence>
<reference evidence="5" key="2">
    <citation type="submission" date="2025-08" db="UniProtKB">
        <authorList>
            <consortium name="Ensembl"/>
        </authorList>
    </citation>
    <scope>IDENTIFICATION</scope>
</reference>
<dbReference type="Pfam" id="PF14909">
    <property type="entry name" value="SPATA6"/>
    <property type="match status" value="1"/>
</dbReference>
<comment type="similarity">
    <text evidence="1">Belongs to the SPATA6 family.</text>
</comment>
<evidence type="ECO:0000313" key="6">
    <source>
        <dbReference type="Proteomes" id="UP000694680"/>
    </source>
</evidence>